<comment type="caution">
    <text evidence="5">The sequence shown here is derived from an EMBL/GenBank/DDBJ whole genome shotgun (WGS) entry which is preliminary data.</text>
</comment>
<dbReference type="PANTHER" id="PTHR14165">
    <property type="entry name" value="MAJOR VAULT PROTEIN"/>
    <property type="match status" value="1"/>
</dbReference>
<name>A0A4Y2LUP5_ARAVE</name>
<evidence type="ECO:0000313" key="5">
    <source>
        <dbReference type="EMBL" id="GBN18498.1"/>
    </source>
</evidence>
<feature type="non-terminal residue" evidence="5">
    <location>
        <position position="1"/>
    </location>
</feature>
<dbReference type="GO" id="GO:0005634">
    <property type="term" value="C:nucleus"/>
    <property type="evidence" value="ECO:0007669"/>
    <property type="project" value="TreeGrafter"/>
</dbReference>
<feature type="coiled-coil region" evidence="1">
    <location>
        <begin position="138"/>
        <end position="165"/>
    </location>
</feature>
<dbReference type="GO" id="GO:0005737">
    <property type="term" value="C:cytoplasm"/>
    <property type="evidence" value="ECO:0007669"/>
    <property type="project" value="TreeGrafter"/>
</dbReference>
<accession>A0A4Y2LUP5</accession>
<dbReference type="InterPro" id="IPR036013">
    <property type="entry name" value="Band_7/SPFH_dom_sf"/>
</dbReference>
<dbReference type="Gene3D" id="6.10.250.720">
    <property type="match status" value="1"/>
</dbReference>
<dbReference type="Gene3D" id="3.30.479.30">
    <property type="entry name" value="Band 7 domain"/>
    <property type="match status" value="1"/>
</dbReference>
<gene>
    <name evidence="5" type="primary">MVP_1</name>
    <name evidence="4" type="synonym">MVP_0</name>
    <name evidence="4" type="ORF">AVEN_225658_1</name>
    <name evidence="5" type="ORF">AVEN_72069_1</name>
</gene>
<organism evidence="5 6">
    <name type="scientific">Araneus ventricosus</name>
    <name type="common">Orbweaver spider</name>
    <name type="synonym">Epeira ventricosa</name>
    <dbReference type="NCBI Taxonomy" id="182803"/>
    <lineage>
        <taxon>Eukaryota</taxon>
        <taxon>Metazoa</taxon>
        <taxon>Ecdysozoa</taxon>
        <taxon>Arthropoda</taxon>
        <taxon>Chelicerata</taxon>
        <taxon>Arachnida</taxon>
        <taxon>Araneae</taxon>
        <taxon>Araneomorphae</taxon>
        <taxon>Entelegynae</taxon>
        <taxon>Araneoidea</taxon>
        <taxon>Araneidae</taxon>
        <taxon>Araneus</taxon>
    </lineage>
</organism>
<dbReference type="OrthoDB" id="6125719at2759"/>
<evidence type="ECO:0000259" key="3">
    <source>
        <dbReference type="Pfam" id="PF11978"/>
    </source>
</evidence>
<dbReference type="Proteomes" id="UP000499080">
    <property type="component" value="Unassembled WGS sequence"/>
</dbReference>
<dbReference type="PANTHER" id="PTHR14165:SF3">
    <property type="entry name" value="MAJOR VAULT PROTEIN"/>
    <property type="match status" value="1"/>
</dbReference>
<keyword evidence="1" id="KW-0175">Coiled coil</keyword>
<evidence type="ECO:0000313" key="4">
    <source>
        <dbReference type="EMBL" id="GBN18490.1"/>
    </source>
</evidence>
<proteinExistence type="predicted"/>
<feature type="domain" description="Major vault protein shoulder" evidence="3">
    <location>
        <begin position="1"/>
        <end position="44"/>
    </location>
</feature>
<dbReference type="EMBL" id="BGPR01006383">
    <property type="protein sequence ID" value="GBN18490.1"/>
    <property type="molecule type" value="Genomic_DNA"/>
</dbReference>
<dbReference type="Gene3D" id="6.20.380.10">
    <property type="match status" value="1"/>
</dbReference>
<feature type="region of interest" description="Disordered" evidence="2">
    <location>
        <begin position="64"/>
        <end position="93"/>
    </location>
</feature>
<dbReference type="Pfam" id="PF11978">
    <property type="entry name" value="MVP_shoulder"/>
    <property type="match status" value="1"/>
</dbReference>
<dbReference type="AlphaFoldDB" id="A0A4Y2LUP5"/>
<evidence type="ECO:0000313" key="6">
    <source>
        <dbReference type="Proteomes" id="UP000499080"/>
    </source>
</evidence>
<evidence type="ECO:0000256" key="1">
    <source>
        <dbReference type="SAM" id="Coils"/>
    </source>
</evidence>
<feature type="compositionally biased region" description="Basic and acidic residues" evidence="2">
    <location>
        <begin position="69"/>
        <end position="93"/>
    </location>
</feature>
<reference evidence="5 6" key="1">
    <citation type="journal article" date="2019" name="Sci. Rep.">
        <title>Orb-weaving spider Araneus ventricosus genome elucidates the spidroin gene catalogue.</title>
        <authorList>
            <person name="Kono N."/>
            <person name="Nakamura H."/>
            <person name="Ohtoshi R."/>
            <person name="Moran D.A.P."/>
            <person name="Shinohara A."/>
            <person name="Yoshida Y."/>
            <person name="Fujiwara M."/>
            <person name="Mori M."/>
            <person name="Tomita M."/>
            <person name="Arakawa K."/>
        </authorList>
    </citation>
    <scope>NUCLEOTIDE SEQUENCE [LARGE SCALE GENOMIC DNA]</scope>
</reference>
<evidence type="ECO:0000256" key="2">
    <source>
        <dbReference type="SAM" id="MobiDB-lite"/>
    </source>
</evidence>
<dbReference type="InterPro" id="IPR039059">
    <property type="entry name" value="MVP"/>
</dbReference>
<keyword evidence="6" id="KW-1185">Reference proteome</keyword>
<protein>
    <submittedName>
        <fullName evidence="5">Major vault protein</fullName>
    </submittedName>
</protein>
<dbReference type="EMBL" id="BGPR01006384">
    <property type="protein sequence ID" value="GBN18498.1"/>
    <property type="molecule type" value="Genomic_DNA"/>
</dbReference>
<dbReference type="InterPro" id="IPR021870">
    <property type="entry name" value="MVP_shoulder"/>
</dbReference>
<sequence length="264" mass="29634">NSAKIIRTAVFGLDEKGKVRKTFNFPQNNLNITSVDIQSVEPVDQRTRDSLQKSVQLAIEITTQSQEATARHEAERREQEARGRLERQKISDEVEAEKERKSLLELKVSSMTLENCGQAKAEALSRSEAQRIEAESGVEQARSKAEAMKIEAETELERLRKAREEELHYLKEQNILEVEKLKQIADIEVSKFKNLVESLGRETIQSVASAGQDFQVKLLQGLGIQSALITDGNTPINLFNTAQGFLGSALMPPSKRQRKDSEDS</sequence>